<dbReference type="STRING" id="655353.SAMN04488056_102178"/>
<sequence length="261" mass="29324">MTDTYMRVSMLNRDYEKTIDTLSKDGQVSRETENYLEKIRDIKSIDDFLGDYEIYSYAMKAFGLEDMIYAKAYMRKVLEEGISSSKSFANQLTDQRFKEFATVFNFASHGDSTTSFEKTQQGVVDKYLEQTLETREGQENTGVQLALYFQKKAATITSPMEFLGDKALAEVARTIAGIPEEAAGADIDWLSETISDRIDIDKMSDPDYVEELVQRFSILYDLNHDTTSTAAPNVLISSGNSIVGMDEDLLMSLQGLQLGGI</sequence>
<dbReference type="SUPFAM" id="SSF158837">
    <property type="entry name" value="AGR C 984p-like"/>
    <property type="match status" value="1"/>
</dbReference>
<protein>
    <recommendedName>
        <fullName evidence="3">Flagellar biosynthesis protein FlgF</fullName>
    </recommendedName>
</protein>
<gene>
    <name evidence="1" type="ORF">SAMN04488056_102178</name>
</gene>
<proteinExistence type="predicted"/>
<dbReference type="OrthoDB" id="7824597at2"/>
<organism evidence="1 2">
    <name type="scientific">Cohaesibacter marisflavi</name>
    <dbReference type="NCBI Taxonomy" id="655353"/>
    <lineage>
        <taxon>Bacteria</taxon>
        <taxon>Pseudomonadati</taxon>
        <taxon>Pseudomonadota</taxon>
        <taxon>Alphaproteobacteria</taxon>
        <taxon>Hyphomicrobiales</taxon>
        <taxon>Cohaesibacteraceae</taxon>
    </lineage>
</organism>
<dbReference type="InterPro" id="IPR023157">
    <property type="entry name" value="AGR-C-984p-like_sf"/>
</dbReference>
<evidence type="ECO:0008006" key="3">
    <source>
        <dbReference type="Google" id="ProtNLM"/>
    </source>
</evidence>
<evidence type="ECO:0000313" key="2">
    <source>
        <dbReference type="Proteomes" id="UP000199236"/>
    </source>
</evidence>
<name>A0A1I5CBA1_9HYPH</name>
<dbReference type="EMBL" id="FOVR01000002">
    <property type="protein sequence ID" value="SFN84247.1"/>
    <property type="molecule type" value="Genomic_DNA"/>
</dbReference>
<dbReference type="Pfam" id="PF06748">
    <property type="entry name" value="DUF1217"/>
    <property type="match status" value="1"/>
</dbReference>
<dbReference type="AlphaFoldDB" id="A0A1I5CBA1"/>
<accession>A0A1I5CBA1</accession>
<dbReference type="InterPro" id="IPR010626">
    <property type="entry name" value="DUF1217"/>
</dbReference>
<reference evidence="1 2" key="1">
    <citation type="submission" date="2016-10" db="EMBL/GenBank/DDBJ databases">
        <authorList>
            <person name="de Groot N.N."/>
        </authorList>
    </citation>
    <scope>NUCLEOTIDE SEQUENCE [LARGE SCALE GENOMIC DNA]</scope>
    <source>
        <strain evidence="1 2">CGMCC 1.9157</strain>
    </source>
</reference>
<dbReference type="Gene3D" id="1.10.3700.10">
    <property type="entry name" value="AGR C 984p-like"/>
    <property type="match status" value="1"/>
</dbReference>
<dbReference type="Proteomes" id="UP000199236">
    <property type="component" value="Unassembled WGS sequence"/>
</dbReference>
<dbReference type="RefSeq" id="WP_090069370.1">
    <property type="nucleotide sequence ID" value="NZ_FOVR01000002.1"/>
</dbReference>
<keyword evidence="2" id="KW-1185">Reference proteome</keyword>
<evidence type="ECO:0000313" key="1">
    <source>
        <dbReference type="EMBL" id="SFN84247.1"/>
    </source>
</evidence>